<dbReference type="Pfam" id="PF00329">
    <property type="entry name" value="Complex1_30kDa"/>
    <property type="match status" value="1"/>
</dbReference>
<evidence type="ECO:0000256" key="1">
    <source>
        <dbReference type="ARBA" id="ARBA00007569"/>
    </source>
</evidence>
<keyword evidence="5" id="KW-0560">Oxidoreductase</keyword>
<protein>
    <submittedName>
        <fullName evidence="5">NADH-quinone oxidoreductase subunit C</fullName>
        <ecNumber evidence="5">1.6.5.11</ecNumber>
    </submittedName>
</protein>
<dbReference type="Proteomes" id="UP000716004">
    <property type="component" value="Unassembled WGS sequence"/>
</dbReference>
<dbReference type="GO" id="GO:0016491">
    <property type="term" value="F:oxidoreductase activity"/>
    <property type="evidence" value="ECO:0007669"/>
    <property type="project" value="UniProtKB-KW"/>
</dbReference>
<organism evidence="5 6">
    <name type="scientific">Candidatus Sysuiplasma superficiale</name>
    <dbReference type="NCBI Taxonomy" id="2823368"/>
    <lineage>
        <taxon>Archaea</taxon>
        <taxon>Methanobacteriati</taxon>
        <taxon>Thermoplasmatota</taxon>
        <taxon>Thermoplasmata</taxon>
        <taxon>Candidatus Sysuiplasmatales</taxon>
        <taxon>Candidatus Sysuiplasmataceae</taxon>
        <taxon>Candidatus Sysuiplasma</taxon>
    </lineage>
</organism>
<dbReference type="SUPFAM" id="SSF143243">
    <property type="entry name" value="Nqo5-like"/>
    <property type="match status" value="1"/>
</dbReference>
<dbReference type="EC" id="1.6.5.11" evidence="5"/>
<feature type="compositionally biased region" description="Basic and acidic residues" evidence="2">
    <location>
        <begin position="190"/>
        <end position="200"/>
    </location>
</feature>
<evidence type="ECO:0000256" key="2">
    <source>
        <dbReference type="SAM" id="MobiDB-lite"/>
    </source>
</evidence>
<proteinExistence type="inferred from homology"/>
<dbReference type="AlphaFoldDB" id="A0A8J7YRE5"/>
<dbReference type="Proteomes" id="UP000750197">
    <property type="component" value="Unassembled WGS sequence"/>
</dbReference>
<dbReference type="PANTHER" id="PTHR10884:SF14">
    <property type="entry name" value="NADH DEHYDROGENASE [UBIQUINONE] IRON-SULFUR PROTEIN 3, MITOCHONDRIAL"/>
    <property type="match status" value="1"/>
</dbReference>
<evidence type="ECO:0000313" key="6">
    <source>
        <dbReference type="Proteomes" id="UP000750197"/>
    </source>
</evidence>
<dbReference type="InterPro" id="IPR037232">
    <property type="entry name" value="NADH_quin_OxRdtase_su_C/D-like"/>
</dbReference>
<name>A0A8J7YRE5_9ARCH</name>
<accession>A0A8J7YRE5</accession>
<evidence type="ECO:0000259" key="3">
    <source>
        <dbReference type="Pfam" id="PF00329"/>
    </source>
</evidence>
<gene>
    <name evidence="4" type="ORF">J9259_01265</name>
    <name evidence="5" type="ORF">KIY12_03720</name>
</gene>
<evidence type="ECO:0000313" key="4">
    <source>
        <dbReference type="EMBL" id="MBX8631141.1"/>
    </source>
</evidence>
<dbReference type="Gene3D" id="3.30.460.80">
    <property type="entry name" value="NADH:ubiquinone oxidoreductase, 30kDa subunit"/>
    <property type="match status" value="1"/>
</dbReference>
<dbReference type="PANTHER" id="PTHR10884">
    <property type="entry name" value="NADH DEHYDROGENASE UBIQUINONE IRON-SULFUR PROTEIN 3"/>
    <property type="match status" value="1"/>
</dbReference>
<reference evidence="5" key="1">
    <citation type="submission" date="2021-05" db="EMBL/GenBank/DDBJ databases">
        <title>Genomic insights into ecological role and evolution of a novel Thermoplasmata order Candidatus Sysuiplasmatales.</title>
        <authorList>
            <person name="Yuan Y."/>
        </authorList>
    </citation>
    <scope>NUCLEOTIDE SEQUENCE</scope>
    <source>
        <strain evidence="5">TUT19-bin139</strain>
        <strain evidence="4">YP2-bin.285</strain>
    </source>
</reference>
<sequence length="200" mass="23512">MSTPTVVLSREEKDYTGLGSRDVRPVSELADELKKRFPDIAVTVKTDRRLEANKVPRERLLEFCTFLKEKLDFEHLTCMGGNDLRRSWEVFYHISSYRNRCMIQVKCELPRADPSVESLSRLWAGANWHERETYDMYGIVFNNHPKLERVLSPEGTDFFPFRKDFKLLEHWKIDWENKGKRPKPQPLVSDDTRKMGDSSG</sequence>
<dbReference type="InterPro" id="IPR001268">
    <property type="entry name" value="NADH_UbQ_OxRdtase_30kDa_su"/>
</dbReference>
<dbReference type="GO" id="GO:0008137">
    <property type="term" value="F:NADH dehydrogenase (ubiquinone) activity"/>
    <property type="evidence" value="ECO:0007669"/>
    <property type="project" value="InterPro"/>
</dbReference>
<feature type="domain" description="NADH:ubiquinone oxidoreductase 30kDa subunit" evidence="3">
    <location>
        <begin position="54"/>
        <end position="168"/>
    </location>
</feature>
<comment type="caution">
    <text evidence="5">The sequence shown here is derived from an EMBL/GenBank/DDBJ whole genome shotgun (WGS) entry which is preliminary data.</text>
</comment>
<dbReference type="EMBL" id="JAHEAC010000021">
    <property type="protein sequence ID" value="MBX8643816.1"/>
    <property type="molecule type" value="Genomic_DNA"/>
</dbReference>
<feature type="region of interest" description="Disordered" evidence="2">
    <location>
        <begin position="177"/>
        <end position="200"/>
    </location>
</feature>
<evidence type="ECO:0000313" key="5">
    <source>
        <dbReference type="EMBL" id="MBX8643816.1"/>
    </source>
</evidence>
<dbReference type="EMBL" id="JAGVSJ010000002">
    <property type="protein sequence ID" value="MBX8631141.1"/>
    <property type="molecule type" value="Genomic_DNA"/>
</dbReference>
<comment type="similarity">
    <text evidence="1">Belongs to the complex I 30 kDa subunit family.</text>
</comment>